<evidence type="ECO:0000313" key="3">
    <source>
        <dbReference type="EMBL" id="MDO6416052.1"/>
    </source>
</evidence>
<accession>A0ABT8YDN6</accession>
<dbReference type="Pfam" id="PF00248">
    <property type="entry name" value="Aldo_ket_red"/>
    <property type="match status" value="1"/>
</dbReference>
<proteinExistence type="predicted"/>
<dbReference type="SUPFAM" id="SSF51430">
    <property type="entry name" value="NAD(P)-linked oxidoreductase"/>
    <property type="match status" value="1"/>
</dbReference>
<comment type="caution">
    <text evidence="3">The sequence shown here is derived from an EMBL/GenBank/DDBJ whole genome shotgun (WGS) entry which is preliminary data.</text>
</comment>
<dbReference type="EMBL" id="JAUOTP010000008">
    <property type="protein sequence ID" value="MDO6416052.1"/>
    <property type="molecule type" value="Genomic_DNA"/>
</dbReference>
<dbReference type="InterPro" id="IPR050523">
    <property type="entry name" value="AKR_Detox_Biosynth"/>
</dbReference>
<feature type="region of interest" description="Disordered" evidence="1">
    <location>
        <begin position="90"/>
        <end position="113"/>
    </location>
</feature>
<dbReference type="PANTHER" id="PTHR43364">
    <property type="entry name" value="NADH-SPECIFIC METHYLGLYOXAL REDUCTASE-RELATED"/>
    <property type="match status" value="1"/>
</dbReference>
<dbReference type="RefSeq" id="WP_303544967.1">
    <property type="nucleotide sequence ID" value="NZ_JAUOTP010000008.1"/>
</dbReference>
<sequence>MPERRALGASGLVTAPLMLGGNVFGWTADRRTSFDILDAFVAGGGMLIDTAEVYSAWVPGNAGGESGTIIGEWLKARGRRDDVLIATRFGMRKGPGGKRPDRCPTAAADASRKRRGTNYSLHMYVAKRGS</sequence>
<dbReference type="InterPro" id="IPR036812">
    <property type="entry name" value="NAD(P)_OxRdtase_dom_sf"/>
</dbReference>
<organism evidence="3 4">
    <name type="scientific">Sphingomonas natans</name>
    <dbReference type="NCBI Taxonomy" id="3063330"/>
    <lineage>
        <taxon>Bacteria</taxon>
        <taxon>Pseudomonadati</taxon>
        <taxon>Pseudomonadota</taxon>
        <taxon>Alphaproteobacteria</taxon>
        <taxon>Sphingomonadales</taxon>
        <taxon>Sphingomonadaceae</taxon>
        <taxon>Sphingomonas</taxon>
    </lineage>
</organism>
<dbReference type="Gene3D" id="3.20.20.100">
    <property type="entry name" value="NADP-dependent oxidoreductase domain"/>
    <property type="match status" value="1"/>
</dbReference>
<feature type="domain" description="NADP-dependent oxidoreductase" evidence="2">
    <location>
        <begin position="17"/>
        <end position="119"/>
    </location>
</feature>
<protein>
    <submittedName>
        <fullName evidence="3">Aldo/keto reductase</fullName>
    </submittedName>
</protein>
<evidence type="ECO:0000259" key="2">
    <source>
        <dbReference type="Pfam" id="PF00248"/>
    </source>
</evidence>
<keyword evidence="4" id="KW-1185">Reference proteome</keyword>
<evidence type="ECO:0000313" key="4">
    <source>
        <dbReference type="Proteomes" id="UP001169764"/>
    </source>
</evidence>
<evidence type="ECO:0000256" key="1">
    <source>
        <dbReference type="SAM" id="MobiDB-lite"/>
    </source>
</evidence>
<name>A0ABT8YDN6_9SPHN</name>
<dbReference type="InterPro" id="IPR023210">
    <property type="entry name" value="NADP_OxRdtase_dom"/>
</dbReference>
<reference evidence="3" key="1">
    <citation type="submission" date="2023-07" db="EMBL/GenBank/DDBJ databases">
        <authorList>
            <person name="Kim M."/>
        </authorList>
    </citation>
    <scope>NUCLEOTIDE SEQUENCE</scope>
    <source>
        <strain evidence="3">BIUV-7</strain>
    </source>
</reference>
<dbReference type="Proteomes" id="UP001169764">
    <property type="component" value="Unassembled WGS sequence"/>
</dbReference>
<gene>
    <name evidence="3" type="ORF">Q4F19_16805</name>
</gene>
<dbReference type="PANTHER" id="PTHR43364:SF6">
    <property type="entry name" value="OXIDOREDUCTASE-RELATED"/>
    <property type="match status" value="1"/>
</dbReference>